<evidence type="ECO:0000256" key="3">
    <source>
        <dbReference type="PROSITE-ProRule" id="PRU00284"/>
    </source>
</evidence>
<keyword evidence="4" id="KW-0175">Coiled coil</keyword>
<comment type="caution">
    <text evidence="8">The sequence shown here is derived from an EMBL/GenBank/DDBJ whole genome shotgun (WGS) entry which is preliminary data.</text>
</comment>
<dbReference type="Pfam" id="PF00015">
    <property type="entry name" value="MCPsignal"/>
    <property type="match status" value="1"/>
</dbReference>
<keyword evidence="5" id="KW-0472">Membrane</keyword>
<evidence type="ECO:0000259" key="6">
    <source>
        <dbReference type="PROSITE" id="PS50111"/>
    </source>
</evidence>
<comment type="similarity">
    <text evidence="2">Belongs to the methyl-accepting chemotaxis (MCP) protein family.</text>
</comment>
<dbReference type="PANTHER" id="PTHR32089">
    <property type="entry name" value="METHYL-ACCEPTING CHEMOTAXIS PROTEIN MCPB"/>
    <property type="match status" value="1"/>
</dbReference>
<dbReference type="PROSITE" id="PS50111">
    <property type="entry name" value="CHEMOTAXIS_TRANSDUC_2"/>
    <property type="match status" value="1"/>
</dbReference>
<dbReference type="CDD" id="cd11386">
    <property type="entry name" value="MCP_signal"/>
    <property type="match status" value="1"/>
</dbReference>
<evidence type="ECO:0000256" key="5">
    <source>
        <dbReference type="SAM" id="Phobius"/>
    </source>
</evidence>
<keyword evidence="5" id="KW-1133">Transmembrane helix</keyword>
<dbReference type="RefSeq" id="WP_368848017.1">
    <property type="nucleotide sequence ID" value="NZ_CP194411.1"/>
</dbReference>
<dbReference type="EMBL" id="JARVLH010000010">
    <property type="protein sequence ID" value="MEX5286300.1"/>
    <property type="molecule type" value="Genomic_DNA"/>
</dbReference>
<evidence type="ECO:0000259" key="7">
    <source>
        <dbReference type="PROSITE" id="PS50885"/>
    </source>
</evidence>
<dbReference type="SMART" id="SM00304">
    <property type="entry name" value="HAMP"/>
    <property type="match status" value="1"/>
</dbReference>
<dbReference type="InterPro" id="IPR004089">
    <property type="entry name" value="MCPsignal_dom"/>
</dbReference>
<feature type="transmembrane region" description="Helical" evidence="5">
    <location>
        <begin position="194"/>
        <end position="217"/>
    </location>
</feature>
<gene>
    <name evidence="8" type="ORF">QCO44_11830</name>
</gene>
<dbReference type="Pfam" id="PF00672">
    <property type="entry name" value="HAMP"/>
    <property type="match status" value="1"/>
</dbReference>
<dbReference type="PANTHER" id="PTHR32089:SF112">
    <property type="entry name" value="LYSOZYME-LIKE PROTEIN-RELATED"/>
    <property type="match status" value="1"/>
</dbReference>
<dbReference type="Gene3D" id="6.10.340.10">
    <property type="match status" value="1"/>
</dbReference>
<feature type="coiled-coil region" evidence="4">
    <location>
        <begin position="433"/>
        <end position="460"/>
    </location>
</feature>
<dbReference type="PROSITE" id="PS50885">
    <property type="entry name" value="HAMP"/>
    <property type="match status" value="1"/>
</dbReference>
<accession>A0ABV3X906</accession>
<proteinExistence type="inferred from homology"/>
<evidence type="ECO:0000256" key="4">
    <source>
        <dbReference type="SAM" id="Coils"/>
    </source>
</evidence>
<reference evidence="8 9" key="1">
    <citation type="submission" date="2023-04" db="EMBL/GenBank/DDBJ databases">
        <title>Genome Sequence of Selenomonas sputigena ATCC 33150.</title>
        <authorList>
            <person name="Miller D.P."/>
            <person name="Anvari S."/>
            <person name="Polson S.W."/>
            <person name="Macdonald M."/>
            <person name="Mcdowell J.V."/>
        </authorList>
    </citation>
    <scope>NUCLEOTIDE SEQUENCE [LARGE SCALE GENOMIC DNA]</scope>
    <source>
        <strain evidence="8 9">ATCC 33150</strain>
    </source>
</reference>
<feature type="domain" description="Methyl-accepting transducer" evidence="6">
    <location>
        <begin position="289"/>
        <end position="560"/>
    </location>
</feature>
<evidence type="ECO:0000313" key="8">
    <source>
        <dbReference type="EMBL" id="MEX5286300.1"/>
    </source>
</evidence>
<dbReference type="Proteomes" id="UP001559623">
    <property type="component" value="Unassembled WGS sequence"/>
</dbReference>
<dbReference type="InterPro" id="IPR003660">
    <property type="entry name" value="HAMP_dom"/>
</dbReference>
<evidence type="ECO:0000313" key="9">
    <source>
        <dbReference type="Proteomes" id="UP001559623"/>
    </source>
</evidence>
<dbReference type="Gene3D" id="1.10.287.950">
    <property type="entry name" value="Methyl-accepting chemotaxis protein"/>
    <property type="match status" value="1"/>
</dbReference>
<organism evidence="8 9">
    <name type="scientific">Selenomonas sputigena</name>
    <dbReference type="NCBI Taxonomy" id="69823"/>
    <lineage>
        <taxon>Bacteria</taxon>
        <taxon>Bacillati</taxon>
        <taxon>Bacillota</taxon>
        <taxon>Negativicutes</taxon>
        <taxon>Selenomonadales</taxon>
        <taxon>Selenomonadaceae</taxon>
        <taxon>Selenomonas</taxon>
    </lineage>
</organism>
<dbReference type="SMART" id="SM00283">
    <property type="entry name" value="MA"/>
    <property type="match status" value="1"/>
</dbReference>
<keyword evidence="9" id="KW-1185">Reference proteome</keyword>
<keyword evidence="5" id="KW-0812">Transmembrane</keyword>
<feature type="transmembrane region" description="Helical" evidence="5">
    <location>
        <begin position="12"/>
        <end position="30"/>
    </location>
</feature>
<dbReference type="SUPFAM" id="SSF58104">
    <property type="entry name" value="Methyl-accepting chemotaxis protein (MCP) signaling domain"/>
    <property type="match status" value="1"/>
</dbReference>
<keyword evidence="1 3" id="KW-0807">Transducer</keyword>
<feature type="domain" description="HAMP" evidence="7">
    <location>
        <begin position="218"/>
        <end position="270"/>
    </location>
</feature>
<evidence type="ECO:0000256" key="2">
    <source>
        <dbReference type="ARBA" id="ARBA00029447"/>
    </source>
</evidence>
<sequence length="575" mass="62243">MNELTVARKIILSFVVLIALFLGFGVYAMYASNQLNESTEDLMVWSDSLSVTSELSNAANEARNIYLLKTVNEDPAKEAEIASRLQAARQDVDQIFAEYEKTLNEMTYDSEEERQSDREFFDAEYEAWQEYLAAGRVTEGLIAEGKREEAIAYVEGPSREAYKKFSNILVKDEERSIKGTKDVKAASNATYSRVVMSTVAVLVLVVLFAGSCGFYLLRTIKRSVDLLLDALSRVADGDLRQTLPVTSADEFGQMAGQCNKMLENMRDVTKKIQATAGTVSDSSESLTNTSEQSAQATQNVAQSITEVAGAAQAQLDSIAEAKQQIEAFTKGITDATHTMEKVMGVISNTSQKAEDGNKIVVSTVDQMNTIADTVVSSSNVVAKLGERSKEIGNIVEVISNISGQTNLLALNAAIEAARAGEHGRGFAVVAEEVRKLAEESQNASQQISELIMAIQQETEQAVAAMQAGREQAEKGRENVAATGESFSEILGMIHRLEESVRVIQRTTEDLSNGAGRISTVTGQLHDAASRVAFESENVSAATEEQAAGMEEIAASTRGLSDMAHGLNEAAARFRT</sequence>
<dbReference type="Pfam" id="PF12729">
    <property type="entry name" value="4HB_MCP_1"/>
    <property type="match status" value="1"/>
</dbReference>
<dbReference type="InterPro" id="IPR024478">
    <property type="entry name" value="HlyB_4HB_MCP"/>
</dbReference>
<dbReference type="CDD" id="cd06225">
    <property type="entry name" value="HAMP"/>
    <property type="match status" value="1"/>
</dbReference>
<evidence type="ECO:0000256" key="1">
    <source>
        <dbReference type="ARBA" id="ARBA00023224"/>
    </source>
</evidence>
<protein>
    <submittedName>
        <fullName evidence="8">HAMP domain-containing methyl-accepting chemotaxis protein</fullName>
    </submittedName>
</protein>
<name>A0ABV3X906_9FIRM</name>